<sequence>MKNIKLLLGVIVGLLILNLAKVIFNITFYNSLDDLLNADGEGHLLIITYVATIIVLCAAHLLVAKGLWFMIQYGYFNLRSIKVLNFGAVAFIVYGVISLCWRLYLMSYFDEVSSNIAPQMVINAFENSYTIILGLAIITITTVLKDAHILKSENDLTI</sequence>
<keyword evidence="1" id="KW-1133">Transmembrane helix</keyword>
<dbReference type="KEGG" id="ddo:I597_0398"/>
<dbReference type="AlphaFoldDB" id="A0A0A2GTX0"/>
<keyword evidence="1" id="KW-0812">Transmembrane</keyword>
<name>A0A0A2GTX0_9FLAO</name>
<gene>
    <name evidence="2" type="ORF">NV36_07645</name>
</gene>
<keyword evidence="1" id="KW-0472">Membrane</keyword>
<evidence type="ECO:0000256" key="1">
    <source>
        <dbReference type="SAM" id="Phobius"/>
    </source>
</evidence>
<protein>
    <recommendedName>
        <fullName evidence="4">DUF2975 domain-containing protein</fullName>
    </recommendedName>
</protein>
<feature type="transmembrane region" description="Helical" evidence="1">
    <location>
        <begin position="83"/>
        <end position="104"/>
    </location>
</feature>
<feature type="transmembrane region" description="Helical" evidence="1">
    <location>
        <begin position="46"/>
        <end position="71"/>
    </location>
</feature>
<proteinExistence type="predicted"/>
<dbReference type="Proteomes" id="UP000030140">
    <property type="component" value="Unassembled WGS sequence"/>
</dbReference>
<evidence type="ECO:0008006" key="4">
    <source>
        <dbReference type="Google" id="ProtNLM"/>
    </source>
</evidence>
<feature type="transmembrane region" description="Helical" evidence="1">
    <location>
        <begin position="124"/>
        <end position="144"/>
    </location>
</feature>
<dbReference type="PATRIC" id="fig|1300343.5.peg.401"/>
<evidence type="ECO:0000313" key="2">
    <source>
        <dbReference type="EMBL" id="KGO06729.1"/>
    </source>
</evidence>
<organism evidence="2 3">
    <name type="scientific">Dokdonia donghaensis DSW-1</name>
    <dbReference type="NCBI Taxonomy" id="1300343"/>
    <lineage>
        <taxon>Bacteria</taxon>
        <taxon>Pseudomonadati</taxon>
        <taxon>Bacteroidota</taxon>
        <taxon>Flavobacteriia</taxon>
        <taxon>Flavobacteriales</taxon>
        <taxon>Flavobacteriaceae</taxon>
        <taxon>Dokdonia</taxon>
    </lineage>
</organism>
<dbReference type="EMBL" id="JSAQ01000001">
    <property type="protein sequence ID" value="KGO06729.1"/>
    <property type="molecule type" value="Genomic_DNA"/>
</dbReference>
<dbReference type="RefSeq" id="WP_035325897.1">
    <property type="nucleotide sequence ID" value="NZ_CP015125.1"/>
</dbReference>
<dbReference type="OrthoDB" id="9897585at2"/>
<evidence type="ECO:0000313" key="3">
    <source>
        <dbReference type="Proteomes" id="UP000030140"/>
    </source>
</evidence>
<comment type="caution">
    <text evidence="2">The sequence shown here is derived from an EMBL/GenBank/DDBJ whole genome shotgun (WGS) entry which is preliminary data.</text>
</comment>
<reference evidence="2 3" key="1">
    <citation type="submission" date="2014-10" db="EMBL/GenBank/DDBJ databases">
        <title>Draft genome sequence of the proteorhodopsin-containing marine bacterium Dokdonia donghaensis.</title>
        <authorList>
            <person name="Gomez-Consarnau L."/>
            <person name="Gonzalez J.M."/>
            <person name="Riedel T."/>
            <person name="Jaenicke S."/>
            <person name="Wagner-Doebler I."/>
            <person name="Fuhrman J.A."/>
        </authorList>
    </citation>
    <scope>NUCLEOTIDE SEQUENCE [LARGE SCALE GENOMIC DNA]</scope>
    <source>
        <strain evidence="2 3">DSW-1</strain>
    </source>
</reference>
<accession>A0A0A2GTX0</accession>
<keyword evidence="3" id="KW-1185">Reference proteome</keyword>